<name>A0A5C4YA14_9DEIO</name>
<dbReference type="EMBL" id="VDMO01000003">
    <property type="protein sequence ID" value="TNM72408.1"/>
    <property type="molecule type" value="Genomic_DNA"/>
</dbReference>
<dbReference type="Proteomes" id="UP000313988">
    <property type="component" value="Unassembled WGS sequence"/>
</dbReference>
<dbReference type="AlphaFoldDB" id="A0A5C4YA14"/>
<evidence type="ECO:0000256" key="1">
    <source>
        <dbReference type="SAM" id="MobiDB-lite"/>
    </source>
</evidence>
<feature type="chain" id="PRO_5022961035" evidence="2">
    <location>
        <begin position="21"/>
        <end position="858"/>
    </location>
</feature>
<feature type="region of interest" description="Disordered" evidence="1">
    <location>
        <begin position="453"/>
        <end position="526"/>
    </location>
</feature>
<dbReference type="OrthoDB" id="9800666at2"/>
<feature type="domain" description="FAS1" evidence="3">
    <location>
        <begin position="318"/>
        <end position="447"/>
    </location>
</feature>
<accession>A0A5C4YA14</accession>
<dbReference type="InterPro" id="IPR036378">
    <property type="entry name" value="FAS1_dom_sf"/>
</dbReference>
<feature type="compositionally biased region" description="Low complexity" evidence="1">
    <location>
        <begin position="462"/>
        <end position="512"/>
    </location>
</feature>
<evidence type="ECO:0000259" key="3">
    <source>
        <dbReference type="PROSITE" id="PS50213"/>
    </source>
</evidence>
<dbReference type="FunFam" id="2.30.180.10:FF:000032">
    <property type="entry name" value="Fasciclin domain-containing protein, putative"/>
    <property type="match status" value="2"/>
</dbReference>
<sequence>MKKQTSLVTLGLLLATPALAGGAGAPVAKPAPACMSIAQIVASDPNFSTLATAVEAAGLTETLQGGSYTVFAPTNAAFAKLPSDTLAAVLNDQDMLKSILLYHVVPGKVTAKQVTGMTSGKTAEGSSFLVTVSDGKVMIDNATVTKADVVACNGIVHVIDTVLMPAPAVAEAPVAEAPVAEAPAAETPVAEAPAAETPVAEAPAAEEPVAQAAPEMPAAPPAVSVADIPALPLSGATINADAAAATTETTTTTDTTTATDTAATTDTTTDTAATDTAATDTATTDATTTDTATTATETVDTVITEAAADAADSAEMNTNSLYDVIVADDRFSTLRDLLSDAGLTDILMDNEYTIFAPSNEAFAAVDPETLALIASDPDTLQQVLLYHVVTGKMTAEQVAGVTQISSLEGSSLNVKKDGDTQMVGDAKVTGTVDTADNGVIYLIDKVLLPPTLKLPAPPTPEEAPAAAAPATTTEAPAATTDTSAATTAAPAAPAATAAPATPAPATATTAPAAPAPAPAPAATATTTTATGAETLVSRLKGEAQFSTLLSLIEKAGLADALMATDVTIFAPTNDAFAKVPQATLDALMADDAKLKQVLSFHVVSGRVTDADLMGTQLRSLENSSLDLKNEAGVLQIGVATNGVITGATVNTTPIIVGNSAVYPIDAVLIPPDLTLGEAAPAAAATATAPAAPAAPAPVAVPPAAPVSPTPAAATGAMTLEQRLAAEPQFSTLLSLLQTAELTTPLMAADVTIFAPTNDAFAKVPKATLDRLMADKALLKQVLSFHVVSGNVTDAELKSTQLRSLEGSSLDLQDKAGVLMIGVLEGGNITGATVNVTPILVGNSAIYPIDSVLIPPTFK</sequence>
<dbReference type="EMBL" id="JACHEW010000004">
    <property type="protein sequence ID" value="MBB6015896.1"/>
    <property type="molecule type" value="Genomic_DNA"/>
</dbReference>
<dbReference type="PANTHER" id="PTHR10900:SF77">
    <property type="entry name" value="FI19380P1"/>
    <property type="match status" value="1"/>
</dbReference>
<evidence type="ECO:0000313" key="4">
    <source>
        <dbReference type="EMBL" id="MBB6015896.1"/>
    </source>
</evidence>
<protein>
    <submittedName>
        <fullName evidence="5">Fasciclin domain-containing protein</fullName>
    </submittedName>
    <submittedName>
        <fullName evidence="4">Surface protein with fasciclin (FAS1) repeats</fullName>
    </submittedName>
</protein>
<feature type="signal peptide" evidence="2">
    <location>
        <begin position="1"/>
        <end position="20"/>
    </location>
</feature>
<dbReference type="InterPro" id="IPR050904">
    <property type="entry name" value="Adhesion/Biosynth-related"/>
</dbReference>
<dbReference type="PANTHER" id="PTHR10900">
    <property type="entry name" value="PERIOSTIN-RELATED"/>
    <property type="match status" value="1"/>
</dbReference>
<keyword evidence="7" id="KW-1185">Reference proteome</keyword>
<dbReference type="FunFam" id="2.30.180.10:FF:000003">
    <property type="entry name" value="periostin isoform X1"/>
    <property type="match status" value="1"/>
</dbReference>
<proteinExistence type="predicted"/>
<gene>
    <name evidence="5" type="ORF">FHR04_03690</name>
    <name evidence="4" type="ORF">HNQ04_001128</name>
</gene>
<dbReference type="SMART" id="SM00554">
    <property type="entry name" value="FAS1"/>
    <property type="match status" value="4"/>
</dbReference>
<feature type="domain" description="FAS1" evidence="3">
    <location>
        <begin position="34"/>
        <end position="163"/>
    </location>
</feature>
<dbReference type="Gene3D" id="2.30.180.10">
    <property type="entry name" value="FAS1 domain"/>
    <property type="match status" value="4"/>
</dbReference>
<dbReference type="FunFam" id="2.30.180.10:FF:000019">
    <property type="entry name" value="Cell surface lipoprotein"/>
    <property type="match status" value="1"/>
</dbReference>
<dbReference type="Pfam" id="PF02469">
    <property type="entry name" value="Fasciclin"/>
    <property type="match status" value="4"/>
</dbReference>
<comment type="caution">
    <text evidence="5">The sequence shown here is derived from an EMBL/GenBank/DDBJ whole genome shotgun (WGS) entry which is preliminary data.</text>
</comment>
<reference evidence="5 6" key="1">
    <citation type="submission" date="2019-06" db="EMBL/GenBank/DDBJ databases">
        <title>Genome sequence of Deinococcus radiopugnans ATCC 19172.</title>
        <authorList>
            <person name="Maclea K.S."/>
            <person name="Maynard C.R."/>
        </authorList>
    </citation>
    <scope>NUCLEOTIDE SEQUENCE [LARGE SCALE GENOMIC DNA]</scope>
    <source>
        <strain evidence="5 6">ATCC 19172</strain>
    </source>
</reference>
<evidence type="ECO:0000313" key="5">
    <source>
        <dbReference type="EMBL" id="TNM72408.1"/>
    </source>
</evidence>
<dbReference type="SUPFAM" id="SSF82153">
    <property type="entry name" value="FAS1 domain"/>
    <property type="match status" value="4"/>
</dbReference>
<dbReference type="RefSeq" id="WP_139400907.1">
    <property type="nucleotide sequence ID" value="NZ_JACHEW010000004.1"/>
</dbReference>
<feature type="region of interest" description="Disordered" evidence="1">
    <location>
        <begin position="185"/>
        <end position="216"/>
    </location>
</feature>
<evidence type="ECO:0000313" key="6">
    <source>
        <dbReference type="Proteomes" id="UP000313988"/>
    </source>
</evidence>
<dbReference type="Proteomes" id="UP000629870">
    <property type="component" value="Unassembled WGS sequence"/>
</dbReference>
<feature type="domain" description="FAS1" evidence="3">
    <location>
        <begin position="716"/>
        <end position="852"/>
    </location>
</feature>
<organism evidence="5 6">
    <name type="scientific">Deinococcus radiopugnans ATCC 19172</name>
    <dbReference type="NCBI Taxonomy" id="585398"/>
    <lineage>
        <taxon>Bacteria</taxon>
        <taxon>Thermotogati</taxon>
        <taxon>Deinococcota</taxon>
        <taxon>Deinococci</taxon>
        <taxon>Deinococcales</taxon>
        <taxon>Deinococcaceae</taxon>
        <taxon>Deinococcus</taxon>
    </lineage>
</organism>
<keyword evidence="2" id="KW-0732">Signal</keyword>
<dbReference type="InterPro" id="IPR000782">
    <property type="entry name" value="FAS1_domain"/>
</dbReference>
<evidence type="ECO:0000313" key="7">
    <source>
        <dbReference type="Proteomes" id="UP000629870"/>
    </source>
</evidence>
<evidence type="ECO:0000256" key="2">
    <source>
        <dbReference type="SAM" id="SignalP"/>
    </source>
</evidence>
<reference evidence="4 7" key="2">
    <citation type="submission" date="2020-08" db="EMBL/GenBank/DDBJ databases">
        <title>Genomic Encyclopedia of Type Strains, Phase IV (KMG-IV): sequencing the most valuable type-strain genomes for metagenomic binning, comparative biology and taxonomic classification.</title>
        <authorList>
            <person name="Goeker M."/>
        </authorList>
    </citation>
    <scope>NUCLEOTIDE SEQUENCE [LARGE SCALE GENOMIC DNA]</scope>
    <source>
        <strain evidence="4 7">DSM 12027</strain>
    </source>
</reference>
<dbReference type="PROSITE" id="PS50213">
    <property type="entry name" value="FAS1"/>
    <property type="match status" value="4"/>
</dbReference>
<feature type="domain" description="FAS1" evidence="3">
    <location>
        <begin position="532"/>
        <end position="668"/>
    </location>
</feature>